<sequence length="204" mass="21439">MPALARLGLILALALPAPALAQGVAPCTAPEGTLSERDASRLAGLEWSRLRGLAAALTEADGEARQTVAGLYANGLAPAGDLPEGDYHCRTIKLGDISPLVVYQFFDCTLEATEGGYAIVKGTGSQRFAGNLTASGDGYFYRGALHYADEGPFAYDGASERDQVGCLYKVSPDGDSYVLELPSPLLESFHDVIVLLPESDSGNR</sequence>
<proteinExistence type="predicted"/>
<name>A0ABQ5W3V0_9HYPH</name>
<organism evidence="2 3">
    <name type="scientific">Devosia nitrariae</name>
    <dbReference type="NCBI Taxonomy" id="2071872"/>
    <lineage>
        <taxon>Bacteria</taxon>
        <taxon>Pseudomonadati</taxon>
        <taxon>Pseudomonadota</taxon>
        <taxon>Alphaproteobacteria</taxon>
        <taxon>Hyphomicrobiales</taxon>
        <taxon>Devosiaceae</taxon>
        <taxon>Devosia</taxon>
    </lineage>
</organism>
<accession>A0ABQ5W3V0</accession>
<dbReference type="RefSeq" id="WP_284339911.1">
    <property type="nucleotide sequence ID" value="NZ_BSNS01000007.1"/>
</dbReference>
<dbReference type="InterPro" id="IPR032609">
    <property type="entry name" value="DUF4893"/>
</dbReference>
<evidence type="ECO:0008006" key="4">
    <source>
        <dbReference type="Google" id="ProtNLM"/>
    </source>
</evidence>
<keyword evidence="1" id="KW-0732">Signal</keyword>
<keyword evidence="3" id="KW-1185">Reference proteome</keyword>
<dbReference type="EMBL" id="BSNS01000007">
    <property type="protein sequence ID" value="GLQ54479.1"/>
    <property type="molecule type" value="Genomic_DNA"/>
</dbReference>
<evidence type="ECO:0000313" key="3">
    <source>
        <dbReference type="Proteomes" id="UP001156691"/>
    </source>
</evidence>
<dbReference type="Pfam" id="PF16233">
    <property type="entry name" value="DUF4893"/>
    <property type="match status" value="1"/>
</dbReference>
<feature type="signal peptide" evidence="1">
    <location>
        <begin position="1"/>
        <end position="21"/>
    </location>
</feature>
<evidence type="ECO:0000313" key="2">
    <source>
        <dbReference type="EMBL" id="GLQ54479.1"/>
    </source>
</evidence>
<evidence type="ECO:0000256" key="1">
    <source>
        <dbReference type="SAM" id="SignalP"/>
    </source>
</evidence>
<feature type="chain" id="PRO_5045080201" description="DUF4893 domain-containing protein" evidence="1">
    <location>
        <begin position="22"/>
        <end position="204"/>
    </location>
</feature>
<gene>
    <name evidence="2" type="ORF">GCM10010862_17380</name>
</gene>
<reference evidence="3" key="1">
    <citation type="journal article" date="2019" name="Int. J. Syst. Evol. Microbiol.">
        <title>The Global Catalogue of Microorganisms (GCM) 10K type strain sequencing project: providing services to taxonomists for standard genome sequencing and annotation.</title>
        <authorList>
            <consortium name="The Broad Institute Genomics Platform"/>
            <consortium name="The Broad Institute Genome Sequencing Center for Infectious Disease"/>
            <person name="Wu L."/>
            <person name="Ma J."/>
        </authorList>
    </citation>
    <scope>NUCLEOTIDE SEQUENCE [LARGE SCALE GENOMIC DNA]</scope>
    <source>
        <strain evidence="3">NBRC 112416</strain>
    </source>
</reference>
<dbReference type="Proteomes" id="UP001156691">
    <property type="component" value="Unassembled WGS sequence"/>
</dbReference>
<comment type="caution">
    <text evidence="2">The sequence shown here is derived from an EMBL/GenBank/DDBJ whole genome shotgun (WGS) entry which is preliminary data.</text>
</comment>
<protein>
    <recommendedName>
        <fullName evidence="4">DUF4893 domain-containing protein</fullName>
    </recommendedName>
</protein>